<feature type="transmembrane region" description="Helical" evidence="1">
    <location>
        <begin position="136"/>
        <end position="154"/>
    </location>
</feature>
<feature type="transmembrane region" description="Helical" evidence="1">
    <location>
        <begin position="285"/>
        <end position="302"/>
    </location>
</feature>
<reference evidence="2" key="2">
    <citation type="submission" date="2023-01" db="EMBL/GenBank/DDBJ databases">
        <title>Draft genome sequence of Algimonas ampicilliniresistens strain NBRC 108219.</title>
        <authorList>
            <person name="Sun Q."/>
            <person name="Mori K."/>
        </authorList>
    </citation>
    <scope>NUCLEOTIDE SEQUENCE</scope>
    <source>
        <strain evidence="2">NBRC 108219</strain>
    </source>
</reference>
<reference evidence="2" key="1">
    <citation type="journal article" date="2014" name="Int. J. Syst. Evol. Microbiol.">
        <title>Complete genome of a new Firmicutes species belonging to the dominant human colonic microbiota ('Ruminococcus bicirculans') reveals two chromosomes and a selective capacity to utilize plant glucans.</title>
        <authorList>
            <consortium name="NISC Comparative Sequencing Program"/>
            <person name="Wegmann U."/>
            <person name="Louis P."/>
            <person name="Goesmann A."/>
            <person name="Henrissat B."/>
            <person name="Duncan S.H."/>
            <person name="Flint H.J."/>
        </authorList>
    </citation>
    <scope>NUCLEOTIDE SEQUENCE</scope>
    <source>
        <strain evidence="2">NBRC 108219</strain>
    </source>
</reference>
<feature type="transmembrane region" description="Helical" evidence="1">
    <location>
        <begin position="161"/>
        <end position="182"/>
    </location>
</feature>
<sequence>MNQATRMSREQIDQAEDAGILTPKQARAMRAELAVTEPHAPPVTATDAVIGDEDDLRFLRSFGDVFIGVGLILLALGVSAIMALVGGGPVFLLAAVGAFVMAEYFGRRKRAHFPTLITALAFLLFVQTGLEGLASLSGIVAALITVAAMALFYARIRLPFCIALIAVSLIYLLFAVLAQIAPDLLRDRIGVVLILSGLAVFAAALAYDTQDTHRRTRFADNAFWLHFLAAPLLIHGLVGQAVMSKSELLFDLIPVLAFTERDAIIILIGMAVITVIGLAINRRALIVSALGYAGVAVGFLVSQTSLSLGTALSVTLILLGAAIVLLGVAWHPVRNQLIRVLPNWRIFPPPYEPPQTAVAS</sequence>
<feature type="transmembrane region" description="Helical" evidence="1">
    <location>
        <begin position="263"/>
        <end position="280"/>
    </location>
</feature>
<proteinExistence type="predicted"/>
<keyword evidence="1" id="KW-0812">Transmembrane</keyword>
<keyword evidence="1" id="KW-0472">Membrane</keyword>
<dbReference type="EMBL" id="BSNK01000002">
    <property type="protein sequence ID" value="GLQ24439.1"/>
    <property type="molecule type" value="Genomic_DNA"/>
</dbReference>
<protein>
    <recommendedName>
        <fullName evidence="4">DUF2157 domain-containing protein</fullName>
    </recommendedName>
</protein>
<feature type="transmembrane region" description="Helical" evidence="1">
    <location>
        <begin position="113"/>
        <end position="130"/>
    </location>
</feature>
<keyword evidence="3" id="KW-1185">Reference proteome</keyword>
<evidence type="ECO:0008006" key="4">
    <source>
        <dbReference type="Google" id="ProtNLM"/>
    </source>
</evidence>
<feature type="transmembrane region" description="Helical" evidence="1">
    <location>
        <begin position="223"/>
        <end position="243"/>
    </location>
</feature>
<evidence type="ECO:0000256" key="1">
    <source>
        <dbReference type="SAM" id="Phobius"/>
    </source>
</evidence>
<keyword evidence="1" id="KW-1133">Transmembrane helix</keyword>
<comment type="caution">
    <text evidence="2">The sequence shown here is derived from an EMBL/GenBank/DDBJ whole genome shotgun (WGS) entry which is preliminary data.</text>
</comment>
<name>A0ABQ5VAA0_9PROT</name>
<feature type="transmembrane region" description="Helical" evidence="1">
    <location>
        <begin position="188"/>
        <end position="207"/>
    </location>
</feature>
<accession>A0ABQ5VAA0</accession>
<feature type="transmembrane region" description="Helical" evidence="1">
    <location>
        <begin position="65"/>
        <end position="84"/>
    </location>
</feature>
<dbReference type="RefSeq" id="WP_284390838.1">
    <property type="nucleotide sequence ID" value="NZ_BSNK01000002.1"/>
</dbReference>
<gene>
    <name evidence="2" type="ORF">GCM10007853_23130</name>
</gene>
<organism evidence="2 3">
    <name type="scientific">Algimonas ampicilliniresistens</name>
    <dbReference type="NCBI Taxonomy" id="1298735"/>
    <lineage>
        <taxon>Bacteria</taxon>
        <taxon>Pseudomonadati</taxon>
        <taxon>Pseudomonadota</taxon>
        <taxon>Alphaproteobacteria</taxon>
        <taxon>Maricaulales</taxon>
        <taxon>Robiginitomaculaceae</taxon>
        <taxon>Algimonas</taxon>
    </lineage>
</organism>
<dbReference type="Proteomes" id="UP001161391">
    <property type="component" value="Unassembled WGS sequence"/>
</dbReference>
<evidence type="ECO:0000313" key="3">
    <source>
        <dbReference type="Proteomes" id="UP001161391"/>
    </source>
</evidence>
<feature type="transmembrane region" description="Helical" evidence="1">
    <location>
        <begin position="308"/>
        <end position="330"/>
    </location>
</feature>
<evidence type="ECO:0000313" key="2">
    <source>
        <dbReference type="EMBL" id="GLQ24439.1"/>
    </source>
</evidence>
<feature type="transmembrane region" description="Helical" evidence="1">
    <location>
        <begin position="90"/>
        <end position="106"/>
    </location>
</feature>